<accession>A0A284VTJ5</accession>
<protein>
    <submittedName>
        <fullName evidence="1">Uncharacterized protein</fullName>
    </submittedName>
</protein>
<proteinExistence type="predicted"/>
<name>A0A284VTJ5_9EURY</name>
<evidence type="ECO:0000313" key="1">
    <source>
        <dbReference type="EMBL" id="SNQ62529.1"/>
    </source>
</evidence>
<dbReference type="Proteomes" id="UP000218615">
    <property type="component" value="Unassembled WGS sequence"/>
</dbReference>
<reference evidence="2" key="1">
    <citation type="submission" date="2017-06" db="EMBL/GenBank/DDBJ databases">
        <authorList>
            <person name="Cremers G."/>
        </authorList>
    </citation>
    <scope>NUCLEOTIDE SEQUENCE [LARGE SCALE GENOMIC DNA]</scope>
</reference>
<sequence>MDVNKWMVWSEIYVSHIKNTEKFGGFNICCANKCKYYISNT</sequence>
<evidence type="ECO:0000313" key="2">
    <source>
        <dbReference type="Proteomes" id="UP000218615"/>
    </source>
</evidence>
<gene>
    <name evidence="1" type="ORF">MNV_760015</name>
</gene>
<dbReference type="EMBL" id="FZMP01000225">
    <property type="protein sequence ID" value="SNQ62529.1"/>
    <property type="molecule type" value="Genomic_DNA"/>
</dbReference>
<organism evidence="1 2">
    <name type="scientific">Candidatus Methanoperedens nitratireducens</name>
    <dbReference type="NCBI Taxonomy" id="1392998"/>
    <lineage>
        <taxon>Archaea</taxon>
        <taxon>Methanobacteriati</taxon>
        <taxon>Methanobacteriota</taxon>
        <taxon>Stenosarchaea group</taxon>
        <taxon>Methanomicrobia</taxon>
        <taxon>Methanosarcinales</taxon>
        <taxon>ANME-2 cluster</taxon>
        <taxon>Candidatus Methanoperedentaceae</taxon>
        <taxon>Candidatus Methanoperedens</taxon>
    </lineage>
</organism>
<dbReference type="AlphaFoldDB" id="A0A284VTJ5"/>
<keyword evidence="2" id="KW-1185">Reference proteome</keyword>